<dbReference type="GO" id="GO:0010499">
    <property type="term" value="P:proteasomal ubiquitin-independent protein catabolic process"/>
    <property type="evidence" value="ECO:0007669"/>
    <property type="project" value="TreeGrafter"/>
</dbReference>
<reference evidence="4" key="1">
    <citation type="submission" date="2017-02" db="UniProtKB">
        <authorList>
            <consortium name="WormBaseParasite"/>
        </authorList>
    </citation>
    <scope>IDENTIFICATION</scope>
</reference>
<name>A0A0R3RMM2_9BILA</name>
<feature type="domain" description="Proteasome activator complex subunit 4-like HEAT repeat-like" evidence="2">
    <location>
        <begin position="5"/>
        <end position="247"/>
    </location>
</feature>
<accession>A0A0R3RMM2</accession>
<keyword evidence="3" id="KW-1185">Reference proteome</keyword>
<dbReference type="PANTHER" id="PTHR32170:SF3">
    <property type="entry name" value="PROTEASOME ACTIVATOR COMPLEX SUBUNIT 4"/>
    <property type="match status" value="1"/>
</dbReference>
<dbReference type="WBParaSite" id="EEL_0000273201-mRNA-1">
    <property type="protein sequence ID" value="EEL_0000273201-mRNA-1"/>
    <property type="gene ID" value="EEL_0000273201"/>
</dbReference>
<dbReference type="GO" id="GO:0005634">
    <property type="term" value="C:nucleus"/>
    <property type="evidence" value="ECO:0007669"/>
    <property type="project" value="TreeGrafter"/>
</dbReference>
<evidence type="ECO:0000313" key="4">
    <source>
        <dbReference type="WBParaSite" id="EEL_0000273201-mRNA-1"/>
    </source>
</evidence>
<dbReference type="GO" id="GO:0016504">
    <property type="term" value="F:peptidase activator activity"/>
    <property type="evidence" value="ECO:0007669"/>
    <property type="project" value="InterPro"/>
</dbReference>
<dbReference type="AlphaFoldDB" id="A0A0R3RMM2"/>
<evidence type="ECO:0000313" key="3">
    <source>
        <dbReference type="Proteomes" id="UP000050640"/>
    </source>
</evidence>
<dbReference type="InterPro" id="IPR035309">
    <property type="entry name" value="PSME4"/>
</dbReference>
<organism evidence="3 4">
    <name type="scientific">Elaeophora elaphi</name>
    <dbReference type="NCBI Taxonomy" id="1147741"/>
    <lineage>
        <taxon>Eukaryota</taxon>
        <taxon>Metazoa</taxon>
        <taxon>Ecdysozoa</taxon>
        <taxon>Nematoda</taxon>
        <taxon>Chromadorea</taxon>
        <taxon>Rhabditida</taxon>
        <taxon>Spirurina</taxon>
        <taxon>Spiruromorpha</taxon>
        <taxon>Filarioidea</taxon>
        <taxon>Onchocercidae</taxon>
        <taxon>Elaeophora</taxon>
    </lineage>
</organism>
<dbReference type="PANTHER" id="PTHR32170">
    <property type="entry name" value="PROTEASOME ACTIVATOR COMPLEX SUBUNIT 4"/>
    <property type="match status" value="1"/>
</dbReference>
<dbReference type="GO" id="GO:0005829">
    <property type="term" value="C:cytosol"/>
    <property type="evidence" value="ECO:0007669"/>
    <property type="project" value="TreeGrafter"/>
</dbReference>
<feature type="compositionally biased region" description="Polar residues" evidence="1">
    <location>
        <begin position="341"/>
        <end position="361"/>
    </location>
</feature>
<dbReference type="GO" id="GO:0070628">
    <property type="term" value="F:proteasome binding"/>
    <property type="evidence" value="ECO:0007669"/>
    <property type="project" value="InterPro"/>
</dbReference>
<dbReference type="Proteomes" id="UP000050640">
    <property type="component" value="Unplaced"/>
</dbReference>
<protein>
    <submittedName>
        <fullName evidence="4">Mab-21 domain-containing protein</fullName>
    </submittedName>
</protein>
<sequence>FFQVIDPKFKYACGLRSDNLCIVYDGDRLPKDEKTWNEMIFVSKPHWGAYQWPRKLMVPAPANTQTELQRSVSDLNDIEKLILEYMKDEQFLIFWHTILLKDKEDSDVFYASEYRFVKYLFRNFGVSLVPQFKMLLKSLCGSENERPALRRAQAKLAAIYCAGIIRGSRNWLFNNLQEMWIWLKPVIVYHVEGLMSETVYYWETALKFCLDVTDVRKFHWLVETIFEIALRSAPTTWHRCVRLGLIQYISSCSGWRTTELLNRVIDIANVMISQAWLAPERDQIANVLSFPAVYGFALGDESDIPMKYRIPKLGEIMNTFDIHIQEMMKSRKRQMEKRNETSSVVAQSKQTGMASLPSPATSLNNSLRDGEKFNNQIATNQQTVIMTRQLYIKTLLRFLNAYFLSTFVALSSPIISLFPLITHLADEETADMDDMEVIRDADLAVGASDVLFQSWSGIYLCDELADEMLKSVEQVDDIRS</sequence>
<dbReference type="STRING" id="1147741.A0A0R3RMM2"/>
<evidence type="ECO:0000256" key="1">
    <source>
        <dbReference type="SAM" id="MobiDB-lite"/>
    </source>
</evidence>
<proteinExistence type="predicted"/>
<evidence type="ECO:0000259" key="2">
    <source>
        <dbReference type="Pfam" id="PF23096"/>
    </source>
</evidence>
<dbReference type="Pfam" id="PF23096">
    <property type="entry name" value="HEAT_PSME4"/>
    <property type="match status" value="1"/>
</dbReference>
<dbReference type="InterPro" id="IPR055455">
    <property type="entry name" value="HEAT_PSME4"/>
</dbReference>
<feature type="region of interest" description="Disordered" evidence="1">
    <location>
        <begin position="333"/>
        <end position="361"/>
    </location>
</feature>